<dbReference type="InterPro" id="IPR036249">
    <property type="entry name" value="Thioredoxin-like_sf"/>
</dbReference>
<evidence type="ECO:0008006" key="9">
    <source>
        <dbReference type="Google" id="ProtNLM"/>
    </source>
</evidence>
<dbReference type="STRING" id="765257.A0A0C9YN12"/>
<dbReference type="Pfam" id="PF01494">
    <property type="entry name" value="FAD_binding_3"/>
    <property type="match status" value="1"/>
</dbReference>
<dbReference type="Proteomes" id="UP000054018">
    <property type="component" value="Unassembled WGS sequence"/>
</dbReference>
<accession>A0A0C9YN12</accession>
<feature type="domain" description="Phenol hydroxylase-like C-terminal dimerisation" evidence="6">
    <location>
        <begin position="424"/>
        <end position="609"/>
    </location>
</feature>
<evidence type="ECO:0000259" key="5">
    <source>
        <dbReference type="Pfam" id="PF01494"/>
    </source>
</evidence>
<dbReference type="PANTHER" id="PTHR43004:SF20">
    <property type="entry name" value="2-MONOOXYGENASE, PUTATIVE (AFU_ORTHOLOGUE AFUA_1G13660)-RELATED"/>
    <property type="match status" value="1"/>
</dbReference>
<dbReference type="EMBL" id="KN833813">
    <property type="protein sequence ID" value="KIK18096.1"/>
    <property type="molecule type" value="Genomic_DNA"/>
</dbReference>
<evidence type="ECO:0000259" key="6">
    <source>
        <dbReference type="Pfam" id="PF07976"/>
    </source>
</evidence>
<proteinExistence type="inferred from homology"/>
<dbReference type="Gene3D" id="3.50.50.60">
    <property type="entry name" value="FAD/NAD(P)-binding domain"/>
    <property type="match status" value="1"/>
</dbReference>
<evidence type="ECO:0000313" key="7">
    <source>
        <dbReference type="EMBL" id="KIK18096.1"/>
    </source>
</evidence>
<dbReference type="AlphaFoldDB" id="A0A0C9YN12"/>
<dbReference type="GO" id="GO:0016709">
    <property type="term" value="F:oxidoreductase activity, acting on paired donors, with incorporation or reduction of molecular oxygen, NAD(P)H as one donor, and incorporation of one atom of oxygen"/>
    <property type="evidence" value="ECO:0007669"/>
    <property type="project" value="UniProtKB-ARBA"/>
</dbReference>
<dbReference type="Gene3D" id="3.40.30.20">
    <property type="match status" value="1"/>
</dbReference>
<evidence type="ECO:0000256" key="2">
    <source>
        <dbReference type="ARBA" id="ARBA00022630"/>
    </source>
</evidence>
<evidence type="ECO:0000313" key="8">
    <source>
        <dbReference type="Proteomes" id="UP000054018"/>
    </source>
</evidence>
<dbReference type="Gene3D" id="3.30.9.10">
    <property type="entry name" value="D-Amino Acid Oxidase, subunit A, domain 2"/>
    <property type="match status" value="1"/>
</dbReference>
<comment type="similarity">
    <text evidence="1">Belongs to the PheA/TfdB FAD monooxygenase family.</text>
</comment>
<dbReference type="PRINTS" id="PR00420">
    <property type="entry name" value="RNGMNOXGNASE"/>
</dbReference>
<dbReference type="CDD" id="cd02979">
    <property type="entry name" value="PHOX_C"/>
    <property type="match status" value="1"/>
</dbReference>
<evidence type="ECO:0000256" key="3">
    <source>
        <dbReference type="ARBA" id="ARBA00022827"/>
    </source>
</evidence>
<dbReference type="GO" id="GO:0071949">
    <property type="term" value="F:FAD binding"/>
    <property type="evidence" value="ECO:0007669"/>
    <property type="project" value="InterPro"/>
</dbReference>
<reference evidence="7 8" key="1">
    <citation type="submission" date="2014-04" db="EMBL/GenBank/DDBJ databases">
        <authorList>
            <consortium name="DOE Joint Genome Institute"/>
            <person name="Kuo A."/>
            <person name="Kohler A."/>
            <person name="Costa M.D."/>
            <person name="Nagy L.G."/>
            <person name="Floudas D."/>
            <person name="Copeland A."/>
            <person name="Barry K.W."/>
            <person name="Cichocki N."/>
            <person name="Veneault-Fourrey C."/>
            <person name="LaButti K."/>
            <person name="Lindquist E.A."/>
            <person name="Lipzen A."/>
            <person name="Lundell T."/>
            <person name="Morin E."/>
            <person name="Murat C."/>
            <person name="Sun H."/>
            <person name="Tunlid A."/>
            <person name="Henrissat B."/>
            <person name="Grigoriev I.V."/>
            <person name="Hibbett D.S."/>
            <person name="Martin F."/>
            <person name="Nordberg H.P."/>
            <person name="Cantor M.N."/>
            <person name="Hua S.X."/>
        </authorList>
    </citation>
    <scope>NUCLEOTIDE SEQUENCE [LARGE SCALE GENOMIC DNA]</scope>
    <source>
        <strain evidence="7 8">441</strain>
    </source>
</reference>
<dbReference type="Pfam" id="PF07976">
    <property type="entry name" value="Phe_hydrox_dim"/>
    <property type="match status" value="1"/>
</dbReference>
<feature type="domain" description="FAD-binding" evidence="5">
    <location>
        <begin position="12"/>
        <end position="382"/>
    </location>
</feature>
<dbReference type="HOGENOM" id="CLU_009665_9_2_1"/>
<gene>
    <name evidence="7" type="ORF">PISMIDRAFT_684536</name>
</gene>
<keyword evidence="2" id="KW-0285">Flavoprotein</keyword>
<reference evidence="8" key="2">
    <citation type="submission" date="2015-01" db="EMBL/GenBank/DDBJ databases">
        <title>Evolutionary Origins and Diversification of the Mycorrhizal Mutualists.</title>
        <authorList>
            <consortium name="DOE Joint Genome Institute"/>
            <consortium name="Mycorrhizal Genomics Consortium"/>
            <person name="Kohler A."/>
            <person name="Kuo A."/>
            <person name="Nagy L.G."/>
            <person name="Floudas D."/>
            <person name="Copeland A."/>
            <person name="Barry K.W."/>
            <person name="Cichocki N."/>
            <person name="Veneault-Fourrey C."/>
            <person name="LaButti K."/>
            <person name="Lindquist E.A."/>
            <person name="Lipzen A."/>
            <person name="Lundell T."/>
            <person name="Morin E."/>
            <person name="Murat C."/>
            <person name="Riley R."/>
            <person name="Ohm R."/>
            <person name="Sun H."/>
            <person name="Tunlid A."/>
            <person name="Henrissat B."/>
            <person name="Grigoriev I.V."/>
            <person name="Hibbett D.S."/>
            <person name="Martin F."/>
        </authorList>
    </citation>
    <scope>NUCLEOTIDE SEQUENCE [LARGE SCALE GENOMIC DNA]</scope>
    <source>
        <strain evidence="8">441</strain>
    </source>
</reference>
<dbReference type="OrthoDB" id="1716816at2759"/>
<organism evidence="7 8">
    <name type="scientific">Pisolithus microcarpus 441</name>
    <dbReference type="NCBI Taxonomy" id="765257"/>
    <lineage>
        <taxon>Eukaryota</taxon>
        <taxon>Fungi</taxon>
        <taxon>Dikarya</taxon>
        <taxon>Basidiomycota</taxon>
        <taxon>Agaricomycotina</taxon>
        <taxon>Agaricomycetes</taxon>
        <taxon>Agaricomycetidae</taxon>
        <taxon>Boletales</taxon>
        <taxon>Sclerodermatineae</taxon>
        <taxon>Pisolithaceae</taxon>
        <taxon>Pisolithus</taxon>
    </lineage>
</organism>
<dbReference type="InterPro" id="IPR038220">
    <property type="entry name" value="PHOX_C_sf"/>
</dbReference>
<dbReference type="InterPro" id="IPR036188">
    <property type="entry name" value="FAD/NAD-bd_sf"/>
</dbReference>
<keyword evidence="8" id="KW-1185">Reference proteome</keyword>
<dbReference type="SUPFAM" id="SSF52833">
    <property type="entry name" value="Thioredoxin-like"/>
    <property type="match status" value="1"/>
</dbReference>
<keyword evidence="3" id="KW-0274">FAD</keyword>
<name>A0A0C9YN12_9AGAM</name>
<protein>
    <recommendedName>
        <fullName evidence="9">Phenol 2-monooxygenase</fullName>
    </recommendedName>
</protein>
<dbReference type="PANTHER" id="PTHR43004">
    <property type="entry name" value="TRK SYSTEM POTASSIUM UPTAKE PROTEIN"/>
    <property type="match status" value="1"/>
</dbReference>
<dbReference type="InterPro" id="IPR002938">
    <property type="entry name" value="FAD-bd"/>
</dbReference>
<dbReference type="SUPFAM" id="SSF51905">
    <property type="entry name" value="FAD/NAD(P)-binding domain"/>
    <property type="match status" value="1"/>
</dbReference>
<dbReference type="SUPFAM" id="SSF54373">
    <property type="entry name" value="FAD-linked reductases, C-terminal domain"/>
    <property type="match status" value="1"/>
</dbReference>
<keyword evidence="4" id="KW-0560">Oxidoreductase</keyword>
<dbReference type="InterPro" id="IPR012941">
    <property type="entry name" value="Phe_hydrox_C_dim_dom"/>
</dbReference>
<evidence type="ECO:0000256" key="1">
    <source>
        <dbReference type="ARBA" id="ARBA00007801"/>
    </source>
</evidence>
<evidence type="ECO:0000256" key="4">
    <source>
        <dbReference type="ARBA" id="ARBA00023002"/>
    </source>
</evidence>
<sequence>MTMPLQTPVSFVDVLIIGAGPAGLMCGNALAIAGGIEVRIIDQRPSKISVGHADGLQPRTIEVLQSYGLAERLLYEGNQMCMCAYYNPSQSGGIEFTTRVPDVSIPTARYPFKIALHQGAIEAAFLDSMAQHNLKVDRPVKPLAIELSRDREELRSLSSYPVKVTLAHLDAATDADKLEVVYAKYVIGADGAHSWVRKAFGITMDGDQTNYVWGVVDMVPDTNFPDIRNKSAIHSMNGSLMIIPRESEKVRLYVQLSEKDIVDPATGRVSKSKSSPESILEVARKTLHPFHISPLSDIEWWTIYMIGQRVASKFSVEDRVFIAGDACHTHSPKAGQGMNASMSDTHNLAWKITQVLRGWANPSILRTYESERRKYAQDLIDFDKRFAALFSKKPRASADQDGISHEEFFKAYQTAGGFTSGMDIRYGPSVIVNAKHQCCAENLVVGQRMLPQVFVRAADARPVEIHDLLPADTRFKILIFLGSMDEECRVVYINALADQLSSPTGFLRKYSTDGQASSSMFDLITIVAGRKENFNYLTVPLIFRPHWSKVLLDDTDVTGNKGGGGYKRFGISTESVTFVIIRPDGYIGMVALVDALEDVHEYFASFLLPCHRSLGL</sequence>
<dbReference type="InterPro" id="IPR050641">
    <property type="entry name" value="RIFMO-like"/>
</dbReference>